<dbReference type="AlphaFoldDB" id="A0A8K0GL81"/>
<accession>A0A8K0GL81</accession>
<sequence>MASGHQALASKVVVPGSRQEEETLAQLESNEHQLAARQLLDAFDTVRTTRAQGHHRNKSRAGIPIQLTNVFLKVEERLQSYTHKGEDVGTMALTVGLKGWTLFSKRGERVIGRMRSGCYDVQSVHLKLEGTNAPLVQPFSITKC</sequence>
<protein>
    <submittedName>
        <fullName evidence="2">Uncharacterized protein</fullName>
    </submittedName>
</protein>
<organism evidence="2 3">
    <name type="scientific">Rhamnella rubrinervis</name>
    <dbReference type="NCBI Taxonomy" id="2594499"/>
    <lineage>
        <taxon>Eukaryota</taxon>
        <taxon>Viridiplantae</taxon>
        <taxon>Streptophyta</taxon>
        <taxon>Embryophyta</taxon>
        <taxon>Tracheophyta</taxon>
        <taxon>Spermatophyta</taxon>
        <taxon>Magnoliopsida</taxon>
        <taxon>eudicotyledons</taxon>
        <taxon>Gunneridae</taxon>
        <taxon>Pentapetalae</taxon>
        <taxon>rosids</taxon>
        <taxon>fabids</taxon>
        <taxon>Rosales</taxon>
        <taxon>Rhamnaceae</taxon>
        <taxon>rhamnoid group</taxon>
        <taxon>Rhamneae</taxon>
        <taxon>Rhamnella</taxon>
    </lineage>
</organism>
<reference evidence="2" key="1">
    <citation type="submission" date="2020-03" db="EMBL/GenBank/DDBJ databases">
        <title>A high-quality chromosome-level genome assembly of a woody plant with both climbing and erect habits, Rhamnella rubrinervis.</title>
        <authorList>
            <person name="Lu Z."/>
            <person name="Yang Y."/>
            <person name="Zhu X."/>
            <person name="Sun Y."/>
        </authorList>
    </citation>
    <scope>NUCLEOTIDE SEQUENCE</scope>
    <source>
        <strain evidence="2">BYM</strain>
        <tissue evidence="2">Leaf</tissue>
    </source>
</reference>
<dbReference type="Proteomes" id="UP000796880">
    <property type="component" value="Unassembled WGS sequence"/>
</dbReference>
<proteinExistence type="predicted"/>
<evidence type="ECO:0000313" key="3">
    <source>
        <dbReference type="Proteomes" id="UP000796880"/>
    </source>
</evidence>
<name>A0A8K0GL81_9ROSA</name>
<gene>
    <name evidence="2" type="ORF">FNV43_RR24449</name>
</gene>
<evidence type="ECO:0000313" key="2">
    <source>
        <dbReference type="EMBL" id="KAF3433347.1"/>
    </source>
</evidence>
<feature type="region of interest" description="Disordered" evidence="1">
    <location>
        <begin position="1"/>
        <end position="21"/>
    </location>
</feature>
<keyword evidence="3" id="KW-1185">Reference proteome</keyword>
<comment type="caution">
    <text evidence="2">The sequence shown here is derived from an EMBL/GenBank/DDBJ whole genome shotgun (WGS) entry which is preliminary data.</text>
</comment>
<evidence type="ECO:0000256" key="1">
    <source>
        <dbReference type="SAM" id="MobiDB-lite"/>
    </source>
</evidence>
<dbReference type="EMBL" id="VOIH02000011">
    <property type="protein sequence ID" value="KAF3433347.1"/>
    <property type="molecule type" value="Genomic_DNA"/>
</dbReference>